<proteinExistence type="predicted"/>
<evidence type="ECO:0000313" key="7">
    <source>
        <dbReference type="EMBL" id="PSN73581.1"/>
    </source>
</evidence>
<evidence type="ECO:0000256" key="1">
    <source>
        <dbReference type="ARBA" id="ARBA00004141"/>
    </source>
</evidence>
<feature type="transmembrane region" description="Helical" evidence="5">
    <location>
        <begin position="47"/>
        <end position="64"/>
    </location>
</feature>
<evidence type="ECO:0000256" key="5">
    <source>
        <dbReference type="SAM" id="Phobius"/>
    </source>
</evidence>
<dbReference type="Gene3D" id="1.20.1250.20">
    <property type="entry name" value="MFS general substrate transporter like domains"/>
    <property type="match status" value="1"/>
</dbReference>
<accession>A0A2T2P7B4</accession>
<dbReference type="InterPro" id="IPR011701">
    <property type="entry name" value="MFS"/>
</dbReference>
<comment type="subcellular location">
    <subcellularLocation>
        <location evidence="1">Membrane</location>
        <topology evidence="1">Multi-pass membrane protein</topology>
    </subcellularLocation>
</comment>
<dbReference type="PANTHER" id="PTHR23501">
    <property type="entry name" value="MAJOR FACILITATOR SUPERFAMILY"/>
    <property type="match status" value="1"/>
</dbReference>
<dbReference type="Gene3D" id="1.20.1720.10">
    <property type="entry name" value="Multidrug resistance protein D"/>
    <property type="match status" value="1"/>
</dbReference>
<feature type="transmembrane region" description="Helical" evidence="5">
    <location>
        <begin position="135"/>
        <end position="158"/>
    </location>
</feature>
<dbReference type="OrthoDB" id="2351791at2759"/>
<keyword evidence="8" id="KW-1185">Reference proteome</keyword>
<feature type="transmembrane region" description="Helical" evidence="5">
    <location>
        <begin position="231"/>
        <end position="249"/>
    </location>
</feature>
<feature type="transmembrane region" description="Helical" evidence="5">
    <location>
        <begin position="472"/>
        <end position="494"/>
    </location>
</feature>
<feature type="transmembrane region" description="Helical" evidence="5">
    <location>
        <begin position="398"/>
        <end position="421"/>
    </location>
</feature>
<sequence>MRPRWQLLAAFGSLCIITLMVALDATSLAVALPVIAKALAGSAVEAFWSGTSFLLASTVFQPIIGSLSHIFGRKPLIDASLVLFFIGSVVVASSNNFTSILVGRTVQGAGGGGILCLTALIVVDTIPLREQGNWLSLLGAMWCFGTIGGPLMGGGLAHEQLWRWIFWINLPFLGVGGIFITIFLNLDKKYGSFVEKLRQVDWVGMALFLTSTTGFLIPISRGGIECPWDSWRTVVPLCVCTAGIIVFAIHQEYYATNPLIRTDVFKNRSAAIIFMMTTIYGLILAAIFFYLPLYFEAVKGMSPVMAGVAVFPWTLTVAPCAVITGICISKTGTYRWANWLGWSFGVVGMGLLVLLTAETSTAVWVVLNLVGGIGMGILYPAMIIAVQASSSTENQTYATNLFTFFKAFGSTLGVAVGGVVFQNQMEKKMLSQPLISKMAQEYSRDAVKLVQIIKAMPENEIKHQLRNSFTHALMWIWIVMAALAGVALIGSLFLKSYDISNTLEEKIRSDNHELALYNTTTSFLSSSITNTTLYAA</sequence>
<evidence type="ECO:0000256" key="4">
    <source>
        <dbReference type="ARBA" id="ARBA00023136"/>
    </source>
</evidence>
<feature type="transmembrane region" description="Helical" evidence="5">
    <location>
        <begin position="363"/>
        <end position="386"/>
    </location>
</feature>
<dbReference type="PRINTS" id="PR01036">
    <property type="entry name" value="TCRTETB"/>
</dbReference>
<dbReference type="SUPFAM" id="SSF103473">
    <property type="entry name" value="MFS general substrate transporter"/>
    <property type="match status" value="1"/>
</dbReference>
<dbReference type="Pfam" id="PF07690">
    <property type="entry name" value="MFS_1"/>
    <property type="match status" value="1"/>
</dbReference>
<dbReference type="InterPro" id="IPR020846">
    <property type="entry name" value="MFS_dom"/>
</dbReference>
<name>A0A2T2P7B4_CORCC</name>
<evidence type="ECO:0000256" key="3">
    <source>
        <dbReference type="ARBA" id="ARBA00022989"/>
    </source>
</evidence>
<evidence type="ECO:0000259" key="6">
    <source>
        <dbReference type="PROSITE" id="PS50850"/>
    </source>
</evidence>
<organism evidence="7 8">
    <name type="scientific">Corynespora cassiicola Philippines</name>
    <dbReference type="NCBI Taxonomy" id="1448308"/>
    <lineage>
        <taxon>Eukaryota</taxon>
        <taxon>Fungi</taxon>
        <taxon>Dikarya</taxon>
        <taxon>Ascomycota</taxon>
        <taxon>Pezizomycotina</taxon>
        <taxon>Dothideomycetes</taxon>
        <taxon>Pleosporomycetidae</taxon>
        <taxon>Pleosporales</taxon>
        <taxon>Corynesporascaceae</taxon>
        <taxon>Corynespora</taxon>
    </lineage>
</organism>
<dbReference type="PROSITE" id="PS50850">
    <property type="entry name" value="MFS"/>
    <property type="match status" value="1"/>
</dbReference>
<feature type="transmembrane region" description="Helical" evidence="5">
    <location>
        <begin position="270"/>
        <end position="292"/>
    </location>
</feature>
<feature type="transmembrane region" description="Helical" evidence="5">
    <location>
        <begin position="76"/>
        <end position="94"/>
    </location>
</feature>
<protein>
    <submittedName>
        <fullName evidence="7">MFS general substrate transporter</fullName>
    </submittedName>
</protein>
<dbReference type="AlphaFoldDB" id="A0A2T2P7B4"/>
<dbReference type="EMBL" id="KZ678129">
    <property type="protein sequence ID" value="PSN73581.1"/>
    <property type="molecule type" value="Genomic_DNA"/>
</dbReference>
<feature type="transmembrane region" description="Helical" evidence="5">
    <location>
        <begin position="164"/>
        <end position="187"/>
    </location>
</feature>
<dbReference type="GO" id="GO:0022857">
    <property type="term" value="F:transmembrane transporter activity"/>
    <property type="evidence" value="ECO:0007669"/>
    <property type="project" value="InterPro"/>
</dbReference>
<evidence type="ECO:0000256" key="2">
    <source>
        <dbReference type="ARBA" id="ARBA00022692"/>
    </source>
</evidence>
<keyword evidence="3 5" id="KW-1133">Transmembrane helix</keyword>
<feature type="transmembrane region" description="Helical" evidence="5">
    <location>
        <begin position="106"/>
        <end position="123"/>
    </location>
</feature>
<dbReference type="Proteomes" id="UP000240883">
    <property type="component" value="Unassembled WGS sequence"/>
</dbReference>
<gene>
    <name evidence="7" type="ORF">BS50DRAFT_654211</name>
</gene>
<dbReference type="GO" id="GO:0005886">
    <property type="term" value="C:plasma membrane"/>
    <property type="evidence" value="ECO:0007669"/>
    <property type="project" value="TreeGrafter"/>
</dbReference>
<evidence type="ECO:0000313" key="8">
    <source>
        <dbReference type="Proteomes" id="UP000240883"/>
    </source>
</evidence>
<feature type="transmembrane region" description="Helical" evidence="5">
    <location>
        <begin position="339"/>
        <end position="357"/>
    </location>
</feature>
<keyword evidence="2 5" id="KW-0812">Transmembrane</keyword>
<feature type="transmembrane region" description="Helical" evidence="5">
    <location>
        <begin position="199"/>
        <end position="219"/>
    </location>
</feature>
<dbReference type="PANTHER" id="PTHR23501:SF59">
    <property type="entry name" value="MAJOR FACILITATOR SUPERFAMILY (MFS) PROFILE DOMAIN-CONTAINING PROTEIN-RELATED"/>
    <property type="match status" value="1"/>
</dbReference>
<dbReference type="InterPro" id="IPR036259">
    <property type="entry name" value="MFS_trans_sf"/>
</dbReference>
<feature type="transmembrane region" description="Helical" evidence="5">
    <location>
        <begin position="304"/>
        <end position="327"/>
    </location>
</feature>
<reference evidence="7 8" key="1">
    <citation type="journal article" date="2018" name="Front. Microbiol.">
        <title>Genome-Wide Analysis of Corynespora cassiicola Leaf Fall Disease Putative Effectors.</title>
        <authorList>
            <person name="Lopez D."/>
            <person name="Ribeiro S."/>
            <person name="Label P."/>
            <person name="Fumanal B."/>
            <person name="Venisse J.S."/>
            <person name="Kohler A."/>
            <person name="de Oliveira R.R."/>
            <person name="Labutti K."/>
            <person name="Lipzen A."/>
            <person name="Lail K."/>
            <person name="Bauer D."/>
            <person name="Ohm R.A."/>
            <person name="Barry K.W."/>
            <person name="Spatafora J."/>
            <person name="Grigoriev I.V."/>
            <person name="Martin F.M."/>
            <person name="Pujade-Renaud V."/>
        </authorList>
    </citation>
    <scope>NUCLEOTIDE SEQUENCE [LARGE SCALE GENOMIC DNA]</scope>
    <source>
        <strain evidence="7 8">Philippines</strain>
    </source>
</reference>
<keyword evidence="4 5" id="KW-0472">Membrane</keyword>
<feature type="domain" description="Major facilitator superfamily (MFS) profile" evidence="6">
    <location>
        <begin position="10"/>
        <end position="499"/>
    </location>
</feature>